<keyword evidence="9 14" id="KW-1133">Transmembrane helix</keyword>
<evidence type="ECO:0000256" key="4">
    <source>
        <dbReference type="ARBA" id="ARBA00022692"/>
    </source>
</evidence>
<evidence type="ECO:0000256" key="1">
    <source>
        <dbReference type="ARBA" id="ARBA00004479"/>
    </source>
</evidence>
<keyword evidence="8 14" id="KW-0862">Zinc</keyword>
<keyword evidence="5 14" id="KW-0479">Metal-binding</keyword>
<evidence type="ECO:0000256" key="15">
    <source>
        <dbReference type="SAM" id="MobiDB-lite"/>
    </source>
</evidence>
<evidence type="ECO:0000256" key="2">
    <source>
        <dbReference type="ARBA" id="ARBA00007885"/>
    </source>
</evidence>
<feature type="transmembrane region" description="Helical" evidence="14">
    <location>
        <begin position="250"/>
        <end position="268"/>
    </location>
</feature>
<dbReference type="GO" id="GO:0009897">
    <property type="term" value="C:external side of plasma membrane"/>
    <property type="evidence" value="ECO:0007669"/>
    <property type="project" value="TreeGrafter"/>
</dbReference>
<name>A0A9Q1D7Y0_CONCO</name>
<evidence type="ECO:0000256" key="9">
    <source>
        <dbReference type="ARBA" id="ARBA00022989"/>
    </source>
</evidence>
<dbReference type="FunFam" id="2.60.40.10:FF:000287">
    <property type="entry name" value="Prolactin receptor"/>
    <property type="match status" value="1"/>
</dbReference>
<comment type="similarity">
    <text evidence="2 14">Belongs to the type I cytokine receptor family. Type 1 subfamily.</text>
</comment>
<evidence type="ECO:0000256" key="11">
    <source>
        <dbReference type="ARBA" id="ARBA00023157"/>
    </source>
</evidence>
<dbReference type="InterPro" id="IPR003961">
    <property type="entry name" value="FN3_dom"/>
</dbReference>
<dbReference type="OrthoDB" id="8858139at2759"/>
<feature type="region of interest" description="Disordered" evidence="15">
    <location>
        <begin position="377"/>
        <end position="413"/>
    </location>
</feature>
<evidence type="ECO:0000256" key="6">
    <source>
        <dbReference type="ARBA" id="ARBA00022729"/>
    </source>
</evidence>
<dbReference type="Proteomes" id="UP001152803">
    <property type="component" value="Unassembled WGS sequence"/>
</dbReference>
<dbReference type="Pfam" id="PF09067">
    <property type="entry name" value="EpoR_lig-bind"/>
    <property type="match status" value="1"/>
</dbReference>
<dbReference type="CDD" id="cd00063">
    <property type="entry name" value="FN3"/>
    <property type="match status" value="1"/>
</dbReference>
<evidence type="ECO:0000256" key="5">
    <source>
        <dbReference type="ARBA" id="ARBA00022723"/>
    </source>
</evidence>
<comment type="domain">
    <text evidence="14">The WSXWS motif appears to be necessary for proper protein folding and thereby efficient intracellular transport and cell-surface receptor binding.</text>
</comment>
<reference evidence="17" key="1">
    <citation type="journal article" date="2023" name="Science">
        <title>Genome structures resolve the early diversification of teleost fishes.</title>
        <authorList>
            <person name="Parey E."/>
            <person name="Louis A."/>
            <person name="Montfort J."/>
            <person name="Bouchez O."/>
            <person name="Roques C."/>
            <person name="Iampietro C."/>
            <person name="Lluch J."/>
            <person name="Castinel A."/>
            <person name="Donnadieu C."/>
            <person name="Desvignes T."/>
            <person name="Floi Bucao C."/>
            <person name="Jouanno E."/>
            <person name="Wen M."/>
            <person name="Mejri S."/>
            <person name="Dirks R."/>
            <person name="Jansen H."/>
            <person name="Henkel C."/>
            <person name="Chen W.J."/>
            <person name="Zahm M."/>
            <person name="Cabau C."/>
            <person name="Klopp C."/>
            <person name="Thompson A.W."/>
            <person name="Robinson-Rechavi M."/>
            <person name="Braasch I."/>
            <person name="Lecointre G."/>
            <person name="Bobe J."/>
            <person name="Postlethwait J.H."/>
            <person name="Berthelot C."/>
            <person name="Roest Crollius H."/>
            <person name="Guiguen Y."/>
        </authorList>
    </citation>
    <scope>NUCLEOTIDE SEQUENCE</scope>
    <source>
        <strain evidence="17">Concon-B</strain>
    </source>
</reference>
<dbReference type="PANTHER" id="PTHR23036:SF86">
    <property type="entry name" value="PROLACTIN RECEPTOR"/>
    <property type="match status" value="1"/>
</dbReference>
<sequence length="608" mass="67782">MPTVYGRCRGIEADSGMMWGVMLTLSLICTDVMGSTRFSPPGKPKLTACRSPEKETFTCWWEPGQDGGLPTTHSLYYRKESSDAVYECPDYRTAGENSCFFNKNDTSIWVNYNITVVATNALGHAVSDPVDVDVVYIVQPHMPENVTAVVQEVEGNDPSLLVRWEPPRKADTRSGWITLVYELRVRLVKGEKWEEHFAGQQKQFNIFSPHSGEVYVVQVRCKPDHGFWSEWSSTAYVTVPDYIQRERSQWILIVVMSAFAFVIITWTLNVNHISVKHFLLPPVPGPKIKGFDTQLLKGGTSEDILDHFGVMGFPPTLDYEDLLVEHFEVYDAEQESVLEGKDLQEGHLKAPSDSDSGRGSCDSHTLLMEKCGEPKVDQTAAPKGEQSRPLVRSNSHAGRMDSAQPAGDTNRSWPTVFSENHVHKPPYHSIAEISRQCHSPGNHCLPTHQKDYEENLTGGTRLSKHPGGSRRVPNDSECNIPRIGHKGEAIFQPSKAMEYVEVQNVERENMLTLKPIAKEVKDQFTGQDYSKVNGVVNDSILLLQREMAADDHELKNAVENCAQQQAGKPPGHIAAPLPYEGAHIASTGYVDTAAILPTFSQPTQRESP</sequence>
<evidence type="ECO:0000256" key="10">
    <source>
        <dbReference type="ARBA" id="ARBA00023136"/>
    </source>
</evidence>
<comment type="subcellular location">
    <subcellularLocation>
        <location evidence="1 14">Membrane</location>
        <topology evidence="1 14">Single-pass type I membrane protein</topology>
    </subcellularLocation>
</comment>
<keyword evidence="12 14" id="KW-0675">Receptor</keyword>
<keyword evidence="13" id="KW-0325">Glycoprotein</keyword>
<accession>A0A9Q1D7Y0</accession>
<comment type="caution">
    <text evidence="17">The sequence shown here is derived from an EMBL/GenBank/DDBJ whole genome shotgun (WGS) entry which is preliminary data.</text>
</comment>
<feature type="domain" description="Fibronectin type-III" evidence="16">
    <location>
        <begin position="40"/>
        <end position="140"/>
    </location>
</feature>
<feature type="region of interest" description="Disordered" evidence="15">
    <location>
        <begin position="457"/>
        <end position="477"/>
    </location>
</feature>
<evidence type="ECO:0000313" key="18">
    <source>
        <dbReference type="Proteomes" id="UP001152803"/>
    </source>
</evidence>
<dbReference type="InterPro" id="IPR013783">
    <property type="entry name" value="Ig-like_fold"/>
</dbReference>
<gene>
    <name evidence="14" type="primary">PRLR</name>
    <name evidence="17" type="ORF">COCON_G00171360</name>
</gene>
<feature type="compositionally biased region" description="Basic and acidic residues" evidence="15">
    <location>
        <begin position="340"/>
        <end position="356"/>
    </location>
</feature>
<dbReference type="GO" id="GO:0004896">
    <property type="term" value="F:cytokine receptor activity"/>
    <property type="evidence" value="ECO:0007669"/>
    <property type="project" value="TreeGrafter"/>
</dbReference>
<organism evidence="17 18">
    <name type="scientific">Conger conger</name>
    <name type="common">Conger eel</name>
    <name type="synonym">Muraena conger</name>
    <dbReference type="NCBI Taxonomy" id="82655"/>
    <lineage>
        <taxon>Eukaryota</taxon>
        <taxon>Metazoa</taxon>
        <taxon>Chordata</taxon>
        <taxon>Craniata</taxon>
        <taxon>Vertebrata</taxon>
        <taxon>Euteleostomi</taxon>
        <taxon>Actinopterygii</taxon>
        <taxon>Neopterygii</taxon>
        <taxon>Teleostei</taxon>
        <taxon>Anguilliformes</taxon>
        <taxon>Congridae</taxon>
        <taxon>Conger</taxon>
    </lineage>
</organism>
<protein>
    <recommendedName>
        <fullName evidence="3 14">Prolactin receptor</fullName>
        <shortName evidence="14">PRL-R</shortName>
    </recommendedName>
</protein>
<evidence type="ECO:0000313" key="17">
    <source>
        <dbReference type="EMBL" id="KAJ8261413.1"/>
    </source>
</evidence>
<dbReference type="GO" id="GO:0046872">
    <property type="term" value="F:metal ion binding"/>
    <property type="evidence" value="ECO:0007669"/>
    <property type="project" value="UniProtKB-KW"/>
</dbReference>
<evidence type="ECO:0000256" key="8">
    <source>
        <dbReference type="ARBA" id="ARBA00022833"/>
    </source>
</evidence>
<comment type="function">
    <text evidence="14">This is a receptor for the anterior pituitary hormone prolactin.</text>
</comment>
<evidence type="ECO:0000259" key="16">
    <source>
        <dbReference type="PROSITE" id="PS50853"/>
    </source>
</evidence>
<evidence type="ECO:0000256" key="3">
    <source>
        <dbReference type="ARBA" id="ARBA00019818"/>
    </source>
</evidence>
<feature type="region of interest" description="Disordered" evidence="15">
    <location>
        <begin position="340"/>
        <end position="364"/>
    </location>
</feature>
<feature type="domain" description="Fibronectin type-III" evidence="16">
    <location>
        <begin position="142"/>
        <end position="242"/>
    </location>
</feature>
<proteinExistence type="inferred from homology"/>
<evidence type="ECO:0000256" key="14">
    <source>
        <dbReference type="RuleBase" id="RU365035"/>
    </source>
</evidence>
<keyword evidence="6" id="KW-0732">Signal</keyword>
<dbReference type="SUPFAM" id="SSF49265">
    <property type="entry name" value="Fibronectin type III"/>
    <property type="match status" value="2"/>
</dbReference>
<keyword evidence="7" id="KW-0677">Repeat</keyword>
<evidence type="ECO:0000256" key="12">
    <source>
        <dbReference type="ARBA" id="ARBA00023170"/>
    </source>
</evidence>
<keyword evidence="10 14" id="KW-0472">Membrane</keyword>
<keyword evidence="11 14" id="KW-1015">Disulfide bond</keyword>
<dbReference type="AlphaFoldDB" id="A0A9Q1D7Y0"/>
<keyword evidence="18" id="KW-1185">Reference proteome</keyword>
<dbReference type="InterPro" id="IPR015152">
    <property type="entry name" value="Growth/epo_recpt_lig-bind"/>
</dbReference>
<dbReference type="EMBL" id="JAFJMO010000012">
    <property type="protein sequence ID" value="KAJ8261413.1"/>
    <property type="molecule type" value="Genomic_DNA"/>
</dbReference>
<dbReference type="InterPro" id="IPR036116">
    <property type="entry name" value="FN3_sf"/>
</dbReference>
<comment type="domain">
    <text evidence="14">The box 1 motif is required for JAK interaction and/or activation.</text>
</comment>
<evidence type="ECO:0000256" key="13">
    <source>
        <dbReference type="ARBA" id="ARBA00023180"/>
    </source>
</evidence>
<dbReference type="SMART" id="SM00060">
    <property type="entry name" value="FN3"/>
    <property type="match status" value="2"/>
</dbReference>
<dbReference type="GO" id="GO:0043235">
    <property type="term" value="C:receptor complex"/>
    <property type="evidence" value="ECO:0007669"/>
    <property type="project" value="TreeGrafter"/>
</dbReference>
<dbReference type="FunFam" id="2.60.40.10:FF:000358">
    <property type="entry name" value="Prolactin receptor"/>
    <property type="match status" value="1"/>
</dbReference>
<dbReference type="PROSITE" id="PS50853">
    <property type="entry name" value="FN3"/>
    <property type="match status" value="2"/>
</dbReference>
<dbReference type="Gene3D" id="2.60.40.10">
    <property type="entry name" value="Immunoglobulins"/>
    <property type="match status" value="2"/>
</dbReference>
<evidence type="ECO:0000256" key="7">
    <source>
        <dbReference type="ARBA" id="ARBA00022737"/>
    </source>
</evidence>
<dbReference type="PANTHER" id="PTHR23036">
    <property type="entry name" value="CYTOKINE RECEPTOR"/>
    <property type="match status" value="1"/>
</dbReference>
<dbReference type="GO" id="GO:0019955">
    <property type="term" value="F:cytokine binding"/>
    <property type="evidence" value="ECO:0007669"/>
    <property type="project" value="TreeGrafter"/>
</dbReference>
<dbReference type="InterPro" id="IPR050379">
    <property type="entry name" value="Type-I_Cytokine_Rcpt"/>
</dbReference>
<keyword evidence="4 14" id="KW-0812">Transmembrane</keyword>